<dbReference type="EMBL" id="LYTK01000001">
    <property type="protein sequence ID" value="OBQ72405.1"/>
    <property type="molecule type" value="Genomic_DNA"/>
</dbReference>
<evidence type="ECO:0000313" key="2">
    <source>
        <dbReference type="Proteomes" id="UP000093737"/>
    </source>
</evidence>
<proteinExistence type="predicted"/>
<dbReference type="RefSeq" id="WP_065005053.1">
    <property type="nucleotide sequence ID" value="NZ_CP033334.1"/>
</dbReference>
<evidence type="ECO:0000313" key="1">
    <source>
        <dbReference type="EMBL" id="OBQ72405.1"/>
    </source>
</evidence>
<dbReference type="Proteomes" id="UP000093737">
    <property type="component" value="Unassembled WGS sequence"/>
</dbReference>
<name>A0A6M7U525_RHILI</name>
<organism evidence="1 2">
    <name type="scientific">Rhizobium loti</name>
    <name type="common">Mesorhizobium loti</name>
    <dbReference type="NCBI Taxonomy" id="381"/>
    <lineage>
        <taxon>Bacteria</taxon>
        <taxon>Pseudomonadati</taxon>
        <taxon>Pseudomonadota</taxon>
        <taxon>Alphaproteobacteria</taxon>
        <taxon>Hyphomicrobiales</taxon>
        <taxon>Phyllobacteriaceae</taxon>
        <taxon>Mesorhizobium</taxon>
    </lineage>
</organism>
<protein>
    <submittedName>
        <fullName evidence="1">Uncharacterized protein</fullName>
    </submittedName>
</protein>
<dbReference type="AlphaFoldDB" id="A0A6M7U525"/>
<sequence>MTDFQMPENWFWMVGGDDNRFWSSATGAYVADLPEEAGFTHILNEDELTEVLTAYGLPGPVVRVPDRVSPAQAEIALFNFDNGGLLADVNAVIEAFPYEPVRIWWRKATYISRGHAYLQALAIEVGLTDEQVDGLFVAAVKL</sequence>
<gene>
    <name evidence="1" type="ORF">A8145_06235</name>
</gene>
<accession>A0A6M7U525</accession>
<reference evidence="1 2" key="1">
    <citation type="submission" date="2016-05" db="EMBL/GenBank/DDBJ databases">
        <authorList>
            <person name="Ramsay J.P."/>
        </authorList>
    </citation>
    <scope>NUCLEOTIDE SEQUENCE [LARGE SCALE GENOMIC DNA]</scope>
    <source>
        <strain evidence="1 2">NZP2042</strain>
    </source>
</reference>
<comment type="caution">
    <text evidence="1">The sequence shown here is derived from an EMBL/GenBank/DDBJ whole genome shotgun (WGS) entry which is preliminary data.</text>
</comment>